<proteinExistence type="predicted"/>
<keyword evidence="1" id="KW-1133">Transmembrane helix</keyword>
<sequence length="173" mass="19278">MTTRRLLFGALILSTLCLAVGSLLRGFIAGAFVALLFGALGVVSLVQRWRWLIGLLFLIFAFYSAILMLLQVPFYLPVLAVALMLITWDLEYFQERLEHIRSPETARAVQRYHFLHLFPVVAGGVLLSWIALVVHFQLRFAAALILAALVIFLLSRLVAYLAGRSTPPPQGTP</sequence>
<name>A0A7C4KFG9_9CHLR</name>
<feature type="transmembrane region" description="Helical" evidence="1">
    <location>
        <begin position="51"/>
        <end position="68"/>
    </location>
</feature>
<evidence type="ECO:0000256" key="1">
    <source>
        <dbReference type="SAM" id="Phobius"/>
    </source>
</evidence>
<feature type="transmembrane region" description="Helical" evidence="1">
    <location>
        <begin position="27"/>
        <end position="46"/>
    </location>
</feature>
<comment type="caution">
    <text evidence="2">The sequence shown here is derived from an EMBL/GenBank/DDBJ whole genome shotgun (WGS) entry which is preliminary data.</text>
</comment>
<gene>
    <name evidence="2" type="ORF">ENT37_00820</name>
</gene>
<evidence type="ECO:0000313" key="2">
    <source>
        <dbReference type="EMBL" id="HGS20394.1"/>
    </source>
</evidence>
<keyword evidence="1" id="KW-0812">Transmembrane</keyword>
<keyword evidence="1" id="KW-0472">Membrane</keyword>
<dbReference type="AlphaFoldDB" id="A0A7C4KFG9"/>
<protein>
    <submittedName>
        <fullName evidence="2">Uncharacterized protein</fullName>
    </submittedName>
</protein>
<feature type="transmembrane region" description="Helical" evidence="1">
    <location>
        <begin position="140"/>
        <end position="162"/>
    </location>
</feature>
<feature type="transmembrane region" description="Helical" evidence="1">
    <location>
        <begin position="114"/>
        <end position="134"/>
    </location>
</feature>
<organism evidence="2">
    <name type="scientific">Anaerolinea thermolimosa</name>
    <dbReference type="NCBI Taxonomy" id="229919"/>
    <lineage>
        <taxon>Bacteria</taxon>
        <taxon>Bacillati</taxon>
        <taxon>Chloroflexota</taxon>
        <taxon>Anaerolineae</taxon>
        <taxon>Anaerolineales</taxon>
        <taxon>Anaerolineaceae</taxon>
        <taxon>Anaerolinea</taxon>
    </lineage>
</organism>
<reference evidence="2" key="1">
    <citation type="journal article" date="2020" name="mSystems">
        <title>Genome- and Community-Level Interaction Insights into Carbon Utilization and Element Cycling Functions of Hydrothermarchaeota in Hydrothermal Sediment.</title>
        <authorList>
            <person name="Zhou Z."/>
            <person name="Liu Y."/>
            <person name="Xu W."/>
            <person name="Pan J."/>
            <person name="Luo Z.H."/>
            <person name="Li M."/>
        </authorList>
    </citation>
    <scope>NUCLEOTIDE SEQUENCE [LARGE SCALE GENOMIC DNA]</scope>
    <source>
        <strain evidence="2">SpSt-573</strain>
    </source>
</reference>
<dbReference type="EMBL" id="DSYK01000039">
    <property type="protein sequence ID" value="HGS20394.1"/>
    <property type="molecule type" value="Genomic_DNA"/>
</dbReference>
<accession>A0A7C4KFG9</accession>
<feature type="transmembrane region" description="Helical" evidence="1">
    <location>
        <begin position="74"/>
        <end position="93"/>
    </location>
</feature>